<dbReference type="Proteomes" id="UP001066276">
    <property type="component" value="Chromosome 1_2"/>
</dbReference>
<organism evidence="1 2">
    <name type="scientific">Pleurodeles waltl</name>
    <name type="common">Iberian ribbed newt</name>
    <dbReference type="NCBI Taxonomy" id="8319"/>
    <lineage>
        <taxon>Eukaryota</taxon>
        <taxon>Metazoa</taxon>
        <taxon>Chordata</taxon>
        <taxon>Craniata</taxon>
        <taxon>Vertebrata</taxon>
        <taxon>Euteleostomi</taxon>
        <taxon>Amphibia</taxon>
        <taxon>Batrachia</taxon>
        <taxon>Caudata</taxon>
        <taxon>Salamandroidea</taxon>
        <taxon>Salamandridae</taxon>
        <taxon>Pleurodelinae</taxon>
        <taxon>Pleurodeles</taxon>
    </lineage>
</organism>
<sequence>MSSRSPANPIDPCVAGVLPETGVCLPPHYTDGVAPWAAAAHPGQTAGEAVIRVKGRGALGSPFLRLRAVLRARRAGDPELGHGSRYSRRT</sequence>
<dbReference type="AlphaFoldDB" id="A0AAV7WBG0"/>
<protein>
    <submittedName>
        <fullName evidence="1">Uncharacterized protein</fullName>
    </submittedName>
</protein>
<name>A0AAV7WBG0_PLEWA</name>
<evidence type="ECO:0000313" key="2">
    <source>
        <dbReference type="Proteomes" id="UP001066276"/>
    </source>
</evidence>
<dbReference type="EMBL" id="JANPWB010000002">
    <property type="protein sequence ID" value="KAJ1210351.1"/>
    <property type="molecule type" value="Genomic_DNA"/>
</dbReference>
<comment type="caution">
    <text evidence="1">The sequence shown here is derived from an EMBL/GenBank/DDBJ whole genome shotgun (WGS) entry which is preliminary data.</text>
</comment>
<evidence type="ECO:0000313" key="1">
    <source>
        <dbReference type="EMBL" id="KAJ1210351.1"/>
    </source>
</evidence>
<keyword evidence="2" id="KW-1185">Reference proteome</keyword>
<gene>
    <name evidence="1" type="ORF">NDU88_005717</name>
</gene>
<proteinExistence type="predicted"/>
<accession>A0AAV7WBG0</accession>
<reference evidence="1" key="1">
    <citation type="journal article" date="2022" name="bioRxiv">
        <title>Sequencing and chromosome-scale assembly of the giantPleurodeles waltlgenome.</title>
        <authorList>
            <person name="Brown T."/>
            <person name="Elewa A."/>
            <person name="Iarovenko S."/>
            <person name="Subramanian E."/>
            <person name="Araus A.J."/>
            <person name="Petzold A."/>
            <person name="Susuki M."/>
            <person name="Suzuki K.-i.T."/>
            <person name="Hayashi T."/>
            <person name="Toyoda A."/>
            <person name="Oliveira C."/>
            <person name="Osipova E."/>
            <person name="Leigh N.D."/>
            <person name="Simon A."/>
            <person name="Yun M.H."/>
        </authorList>
    </citation>
    <scope>NUCLEOTIDE SEQUENCE</scope>
    <source>
        <strain evidence="1">20211129_DDA</strain>
        <tissue evidence="1">Liver</tissue>
    </source>
</reference>